<organism evidence="1">
    <name type="scientific">Lepeophtheirus salmonis</name>
    <name type="common">Salmon louse</name>
    <name type="synonym">Caligus salmonis</name>
    <dbReference type="NCBI Taxonomy" id="72036"/>
    <lineage>
        <taxon>Eukaryota</taxon>
        <taxon>Metazoa</taxon>
        <taxon>Ecdysozoa</taxon>
        <taxon>Arthropoda</taxon>
        <taxon>Crustacea</taxon>
        <taxon>Multicrustacea</taxon>
        <taxon>Hexanauplia</taxon>
        <taxon>Copepoda</taxon>
        <taxon>Siphonostomatoida</taxon>
        <taxon>Caligidae</taxon>
        <taxon>Lepeophtheirus</taxon>
    </lineage>
</organism>
<protein>
    <submittedName>
        <fullName evidence="1">Uncharacterized protein</fullName>
    </submittedName>
</protein>
<dbReference type="EMBL" id="HACA01033080">
    <property type="protein sequence ID" value="CDW50441.1"/>
    <property type="molecule type" value="Transcribed_RNA"/>
</dbReference>
<proteinExistence type="predicted"/>
<name>A0A0K2VKD4_LEPSM</name>
<accession>A0A0K2VKD4</accession>
<dbReference type="AlphaFoldDB" id="A0A0K2VKD4"/>
<evidence type="ECO:0000313" key="1">
    <source>
        <dbReference type="EMBL" id="CDW50441.1"/>
    </source>
</evidence>
<sequence length="54" mass="6434">MVQQSVCLKHYSLLRLGLQMQWSLGLERIEPNLCKCLKIQVIINKYIYKHMKSI</sequence>
<reference evidence="1" key="1">
    <citation type="submission" date="2014-05" db="EMBL/GenBank/DDBJ databases">
        <authorList>
            <person name="Chronopoulou M."/>
        </authorList>
    </citation>
    <scope>NUCLEOTIDE SEQUENCE</scope>
    <source>
        <tissue evidence="1">Whole organism</tissue>
    </source>
</reference>